<dbReference type="Gene3D" id="2.60.40.420">
    <property type="entry name" value="Cupredoxins - blue copper proteins"/>
    <property type="match status" value="1"/>
</dbReference>
<dbReference type="InterPro" id="IPR011989">
    <property type="entry name" value="ARM-like"/>
</dbReference>
<evidence type="ECO:0000313" key="11">
    <source>
        <dbReference type="Proteomes" id="UP000283523"/>
    </source>
</evidence>
<sequence length="1265" mass="139257">MKKLILLSLLAAGGLLTQCARQSGSNTSVGSKTPTASQASNERPRRTEILFLGDNGHHKPAERVPQLMAALGSKGINITYTDRLEDLNPDNLNKYDGLLIFANWDSIPKPQEKALLDYVSAGHGLIPVHCASFCFRNSAEYVDKVVGGQFWRHRMDTIQTRFTQPDHPAVMGVQSFKAFDETYLHSHLQADNNVLAVREIKADQAKDKPNVKEEPYTWTRTYGKGRVFYTAYGHDERTWSQPGFQQLLEKGILWAVGDQVKKLHDDLKPQPFAYQEAQLPNYEKRPGAQLQQKPLSPEESMKHIQVPVDFTLNLFAQEPNVMHPIAMSWDERGRLFVLITKDYPNERKPGGGSDYIVICEDTDKDGKADKFTNFAEGLSIPTGMVFANGGLIVSQAPHMLFLKDTNGDDKADEKKILFTGFGTFDTHAGPSNLHYGFDNWIWGSVGYSGFNGKVGDADSLRFGQGFFRFKPDGSKLEYVTNTSNNTWGLAFNETGDVFGSTANNSHGWYMAIPNRYFKGAPNGSRGTDTHKDMKPITEKVRQVDVFGGFTAAAGHNFYTARSFPKKYWNKIAFVSEPTGHIVHQNIMEKHGTDFEDVDGFNLMAGADEWFAPVFAEVGPDGAVWVVDWYSFIIQHNPTPKGFQNGSGNAYETNLRDFTHGRIYRVGYKNAPAYTPMTLSKDRPQELVAALKNKNMFWRMHAQRMLVERGQKDVVPQLIELVKDQSVDEIGINPAAIHALWTLKGLDADMTALDAGLVASTLKHPCPGVRKTMVQVLPRTEAGAAMLLQANALNDKEPLVVLNTLLAMSEMPLSANAETAILTRLNQATETDDRWLPDAFACVMTSHGGKLMQAYMKQVSTGAVTKPAMHDHSSMNHGAATTASAPTDMVASTSNAPMVTKKTEGNQPDLVVTKITADPKSPFVRETSRIAIDVTNQGGGALPKGTVTPLSIRIEGPGRKIDMVSLVHNAGIAPGETVTITKNTNGPWTGDITFQAEQAGDFAVTVTVDKDNQIAEGNEANNTMRQKLVYRQPQKLATFALERAARSYAAASSADSVVAMLRQAQKLNPDDGQALIKGLSEGWNPRRKGTVSDESKTFLVSLNNSLPEDGRNRLGRLMQAWGLRSADDDIDPNAEIIRIKSIREAMKFDKKEFTVTAGKTVVVVFENPDAMQHNIVIGKPKSLETIGAAADKLITAKDGAEKSYVPSIPQVVAASPLVNPDQTYRLTFKAPEQVGDYPFVCTFPGHWRLMNGVMRVVKAGQAINAK</sequence>
<dbReference type="Pfam" id="PF00127">
    <property type="entry name" value="Copper-bind"/>
    <property type="match status" value="1"/>
</dbReference>
<dbReference type="CDD" id="cd04233">
    <property type="entry name" value="Auracyanin"/>
    <property type="match status" value="1"/>
</dbReference>
<dbReference type="PANTHER" id="PTHR33546:SF1">
    <property type="entry name" value="LARGE, MULTIFUNCTIONAL SECRETED PROTEIN"/>
    <property type="match status" value="1"/>
</dbReference>
<dbReference type="InterPro" id="IPR028871">
    <property type="entry name" value="BlueCu_1_BS"/>
</dbReference>
<dbReference type="NCBIfam" id="TIGR02604">
    <property type="entry name" value="Piru_Ver_Nterm"/>
    <property type="match status" value="1"/>
</dbReference>
<dbReference type="SUPFAM" id="SSF52317">
    <property type="entry name" value="Class I glutamine amidotransferase-like"/>
    <property type="match status" value="1"/>
</dbReference>
<dbReference type="Proteomes" id="UP000283523">
    <property type="component" value="Unassembled WGS sequence"/>
</dbReference>
<dbReference type="InterPro" id="IPR011635">
    <property type="entry name" value="CARDB"/>
</dbReference>
<dbReference type="InterPro" id="IPR011041">
    <property type="entry name" value="Quinoprot_gluc/sorb_DH_b-prop"/>
</dbReference>
<dbReference type="EMBL" id="QXED01000002">
    <property type="protein sequence ID" value="RIV25457.1"/>
    <property type="molecule type" value="Genomic_DNA"/>
</dbReference>
<dbReference type="SUPFAM" id="SSF48371">
    <property type="entry name" value="ARM repeat"/>
    <property type="match status" value="1"/>
</dbReference>
<dbReference type="SUPFAM" id="SSF49503">
    <property type="entry name" value="Cupredoxins"/>
    <property type="match status" value="1"/>
</dbReference>
<dbReference type="InterPro" id="IPR029062">
    <property type="entry name" value="Class_I_gatase-like"/>
</dbReference>
<dbReference type="AlphaFoldDB" id="A0A418MFD3"/>
<feature type="compositionally biased region" description="Polar residues" evidence="5">
    <location>
        <begin position="22"/>
        <end position="41"/>
    </location>
</feature>
<comment type="caution">
    <text evidence="10">The sequence shown here is derived from an EMBL/GenBank/DDBJ whole genome shotgun (WGS) entry which is preliminary data.</text>
</comment>
<evidence type="ECO:0000256" key="3">
    <source>
        <dbReference type="ARBA" id="ARBA00022982"/>
    </source>
</evidence>
<proteinExistence type="predicted"/>
<accession>A0A418MFD3</accession>
<dbReference type="GO" id="GO:0009055">
    <property type="term" value="F:electron transfer activity"/>
    <property type="evidence" value="ECO:0007669"/>
    <property type="project" value="InterPro"/>
</dbReference>
<organism evidence="10 11">
    <name type="scientific">Fibrisoma montanum</name>
    <dbReference type="NCBI Taxonomy" id="2305895"/>
    <lineage>
        <taxon>Bacteria</taxon>
        <taxon>Pseudomonadati</taxon>
        <taxon>Bacteroidota</taxon>
        <taxon>Cytophagia</taxon>
        <taxon>Cytophagales</taxon>
        <taxon>Spirosomataceae</taxon>
        <taxon>Fibrisoma</taxon>
    </lineage>
</organism>
<feature type="domain" description="ThuA-like" evidence="7">
    <location>
        <begin position="54"/>
        <end position="255"/>
    </location>
</feature>
<dbReference type="PANTHER" id="PTHR33546">
    <property type="entry name" value="LARGE, MULTIFUNCTIONAL SECRETED PROTEIN-RELATED"/>
    <property type="match status" value="1"/>
</dbReference>
<evidence type="ECO:0000256" key="1">
    <source>
        <dbReference type="ARBA" id="ARBA00022448"/>
    </source>
</evidence>
<evidence type="ECO:0000313" key="10">
    <source>
        <dbReference type="EMBL" id="RIV25457.1"/>
    </source>
</evidence>
<keyword evidence="3" id="KW-0249">Electron transport</keyword>
<reference evidence="10 11" key="1">
    <citation type="submission" date="2018-08" db="EMBL/GenBank/DDBJ databases">
        <title>Fibrisoma montanum sp. nov., isolated from Danxia mountain soil.</title>
        <authorList>
            <person name="Huang Y."/>
        </authorList>
    </citation>
    <scope>NUCLEOTIDE SEQUENCE [LARGE SCALE GENOMIC DNA]</scope>
    <source>
        <strain evidence="10 11">HYT19</strain>
    </source>
</reference>
<gene>
    <name evidence="10" type="ORF">DYU11_09170</name>
</gene>
<evidence type="ECO:0000256" key="4">
    <source>
        <dbReference type="ARBA" id="ARBA00023008"/>
    </source>
</evidence>
<evidence type="ECO:0000259" key="7">
    <source>
        <dbReference type="Pfam" id="PF06283"/>
    </source>
</evidence>
<feature type="region of interest" description="Disordered" evidence="5">
    <location>
        <begin position="22"/>
        <end position="45"/>
    </location>
</feature>
<dbReference type="GO" id="GO:0005507">
    <property type="term" value="F:copper ion binding"/>
    <property type="evidence" value="ECO:0007669"/>
    <property type="project" value="InterPro"/>
</dbReference>
<feature type="domain" description="CARDB" evidence="8">
    <location>
        <begin position="906"/>
        <end position="1023"/>
    </location>
</feature>
<evidence type="ECO:0000256" key="2">
    <source>
        <dbReference type="ARBA" id="ARBA00022723"/>
    </source>
</evidence>
<dbReference type="Gene3D" id="3.40.50.880">
    <property type="match status" value="1"/>
</dbReference>
<feature type="domain" description="DUF7133" evidence="9">
    <location>
        <begin position="296"/>
        <end position="668"/>
    </location>
</feature>
<dbReference type="InterPro" id="IPR013428">
    <property type="entry name" value="Membrane-bound_put_N"/>
</dbReference>
<keyword evidence="1" id="KW-0813">Transport</keyword>
<dbReference type="PROSITE" id="PS00196">
    <property type="entry name" value="COPPER_BLUE"/>
    <property type="match status" value="1"/>
</dbReference>
<dbReference type="OrthoDB" id="9808161at2"/>
<dbReference type="InterPro" id="IPR016024">
    <property type="entry name" value="ARM-type_fold"/>
</dbReference>
<dbReference type="InterPro" id="IPR055557">
    <property type="entry name" value="DUF7133"/>
</dbReference>
<evidence type="ECO:0000259" key="8">
    <source>
        <dbReference type="Pfam" id="PF07705"/>
    </source>
</evidence>
<evidence type="ECO:0000259" key="9">
    <source>
        <dbReference type="Pfam" id="PF23500"/>
    </source>
</evidence>
<dbReference type="InterPro" id="IPR000923">
    <property type="entry name" value="BlueCu_1"/>
</dbReference>
<dbReference type="InterPro" id="IPR029010">
    <property type="entry name" value="ThuA-like"/>
</dbReference>
<dbReference type="SUPFAM" id="SSF50952">
    <property type="entry name" value="Soluble quinoprotein glucose dehydrogenase"/>
    <property type="match status" value="1"/>
</dbReference>
<dbReference type="Pfam" id="PF06283">
    <property type="entry name" value="ThuA"/>
    <property type="match status" value="1"/>
</dbReference>
<keyword evidence="4" id="KW-0186">Copper</keyword>
<dbReference type="Pfam" id="PF07705">
    <property type="entry name" value="CARDB"/>
    <property type="match status" value="1"/>
</dbReference>
<dbReference type="Pfam" id="PF23500">
    <property type="entry name" value="DUF7133"/>
    <property type="match status" value="1"/>
</dbReference>
<evidence type="ECO:0000256" key="5">
    <source>
        <dbReference type="SAM" id="MobiDB-lite"/>
    </source>
</evidence>
<dbReference type="RefSeq" id="WP_119667339.1">
    <property type="nucleotide sequence ID" value="NZ_QXED01000002.1"/>
</dbReference>
<dbReference type="Gene3D" id="2.60.40.10">
    <property type="entry name" value="Immunoglobulins"/>
    <property type="match status" value="1"/>
</dbReference>
<dbReference type="InterPro" id="IPR008972">
    <property type="entry name" value="Cupredoxin"/>
</dbReference>
<dbReference type="Gene3D" id="1.25.10.10">
    <property type="entry name" value="Leucine-rich Repeat Variant"/>
    <property type="match status" value="1"/>
</dbReference>
<dbReference type="InterPro" id="IPR013783">
    <property type="entry name" value="Ig-like_fold"/>
</dbReference>
<feature type="domain" description="Blue (type 1) copper" evidence="6">
    <location>
        <begin position="1141"/>
        <end position="1255"/>
    </location>
</feature>
<keyword evidence="2" id="KW-0479">Metal-binding</keyword>
<name>A0A418MFD3_9BACT</name>
<evidence type="ECO:0000259" key="6">
    <source>
        <dbReference type="Pfam" id="PF00127"/>
    </source>
</evidence>
<protein>
    <submittedName>
        <fullName evidence="10">Dehydrogenase</fullName>
    </submittedName>
</protein>
<keyword evidence="11" id="KW-1185">Reference proteome</keyword>